<dbReference type="PANTHER" id="PTHR43133">
    <property type="entry name" value="RNA POLYMERASE ECF-TYPE SIGMA FACTO"/>
    <property type="match status" value="1"/>
</dbReference>
<keyword evidence="2" id="KW-0805">Transcription regulation</keyword>
<reference evidence="8 9" key="1">
    <citation type="submission" date="2021-12" db="EMBL/GenBank/DDBJ databases">
        <title>Genome seq of p7.</title>
        <authorList>
            <person name="Seo T."/>
        </authorList>
    </citation>
    <scope>NUCLEOTIDE SEQUENCE [LARGE SCALE GENOMIC DNA]</scope>
    <source>
        <strain evidence="8 9">P7</strain>
    </source>
</reference>
<organism evidence="8 9">
    <name type="scientific">Pelomonas caseinilytica</name>
    <dbReference type="NCBI Taxonomy" id="2906763"/>
    <lineage>
        <taxon>Bacteria</taxon>
        <taxon>Pseudomonadati</taxon>
        <taxon>Pseudomonadota</taxon>
        <taxon>Betaproteobacteria</taxon>
        <taxon>Burkholderiales</taxon>
        <taxon>Sphaerotilaceae</taxon>
        <taxon>Roseateles</taxon>
    </lineage>
</organism>
<feature type="compositionally biased region" description="Acidic residues" evidence="5">
    <location>
        <begin position="118"/>
        <end position="127"/>
    </location>
</feature>
<dbReference type="InterPro" id="IPR013324">
    <property type="entry name" value="RNA_pol_sigma_r3/r4-like"/>
</dbReference>
<dbReference type="Pfam" id="PF04542">
    <property type="entry name" value="Sigma70_r2"/>
    <property type="match status" value="1"/>
</dbReference>
<feature type="domain" description="RNA polymerase sigma factor 70 region 4 type 2" evidence="7">
    <location>
        <begin position="144"/>
        <end position="196"/>
    </location>
</feature>
<dbReference type="InterPro" id="IPR014284">
    <property type="entry name" value="RNA_pol_sigma-70_dom"/>
</dbReference>
<evidence type="ECO:0000256" key="5">
    <source>
        <dbReference type="SAM" id="MobiDB-lite"/>
    </source>
</evidence>
<keyword evidence="3" id="KW-0731">Sigma factor</keyword>
<dbReference type="InterPro" id="IPR013249">
    <property type="entry name" value="RNA_pol_sigma70_r4_t2"/>
</dbReference>
<evidence type="ECO:0000313" key="8">
    <source>
        <dbReference type="EMBL" id="MCE4535828.1"/>
    </source>
</evidence>
<evidence type="ECO:0000256" key="3">
    <source>
        <dbReference type="ARBA" id="ARBA00023082"/>
    </source>
</evidence>
<dbReference type="SUPFAM" id="SSF88659">
    <property type="entry name" value="Sigma3 and sigma4 domains of RNA polymerase sigma factors"/>
    <property type="match status" value="1"/>
</dbReference>
<dbReference type="CDD" id="cd06171">
    <property type="entry name" value="Sigma70_r4"/>
    <property type="match status" value="1"/>
</dbReference>
<gene>
    <name evidence="8" type="ORF">LXT12_00960</name>
</gene>
<dbReference type="Gene3D" id="1.10.10.10">
    <property type="entry name" value="Winged helix-like DNA-binding domain superfamily/Winged helix DNA-binding domain"/>
    <property type="match status" value="1"/>
</dbReference>
<dbReference type="Pfam" id="PF08281">
    <property type="entry name" value="Sigma70_r4_2"/>
    <property type="match status" value="1"/>
</dbReference>
<accession>A0ABS8XBC0</accession>
<keyword evidence="9" id="KW-1185">Reference proteome</keyword>
<feature type="domain" description="RNA polymerase sigma-70 region 2" evidence="6">
    <location>
        <begin position="49"/>
        <end position="115"/>
    </location>
</feature>
<evidence type="ECO:0000259" key="7">
    <source>
        <dbReference type="Pfam" id="PF08281"/>
    </source>
</evidence>
<dbReference type="PANTHER" id="PTHR43133:SF32">
    <property type="entry name" value="BLR3042 PROTEIN"/>
    <property type="match status" value="1"/>
</dbReference>
<dbReference type="InterPro" id="IPR013325">
    <property type="entry name" value="RNA_pol_sigma_r2"/>
</dbReference>
<evidence type="ECO:0000256" key="1">
    <source>
        <dbReference type="ARBA" id="ARBA00010641"/>
    </source>
</evidence>
<sequence length="211" mass="24149">MLKWLNARKAREDAPPATRPARGTAATEQLELQLLDGVRRGRRPEFEALYRLYHPRLWRFLAHLMRQPEAIEEVLNDAMLVVWQRADSFDGRSRLSTWIFGIAYRKALKSISRQDLPVDGDEADEPADPGPGPEQQLGLAQLRGRLKEAMAELSLEHRAVVELCYFQDMAYGEIAEVVGCPPETVKTRMFYARRRLRLLLDDLAGHHGEMS</sequence>
<feature type="region of interest" description="Disordered" evidence="5">
    <location>
        <begin position="115"/>
        <end position="136"/>
    </location>
</feature>
<keyword evidence="4" id="KW-0804">Transcription</keyword>
<dbReference type="EMBL" id="JAJTWT010000001">
    <property type="protein sequence ID" value="MCE4535828.1"/>
    <property type="molecule type" value="Genomic_DNA"/>
</dbReference>
<evidence type="ECO:0000259" key="6">
    <source>
        <dbReference type="Pfam" id="PF04542"/>
    </source>
</evidence>
<comment type="caution">
    <text evidence="8">The sequence shown here is derived from an EMBL/GenBank/DDBJ whole genome shotgun (WGS) entry which is preliminary data.</text>
</comment>
<dbReference type="InterPro" id="IPR036388">
    <property type="entry name" value="WH-like_DNA-bd_sf"/>
</dbReference>
<evidence type="ECO:0000256" key="4">
    <source>
        <dbReference type="ARBA" id="ARBA00023163"/>
    </source>
</evidence>
<name>A0ABS8XBC0_9BURK</name>
<dbReference type="NCBIfam" id="TIGR02937">
    <property type="entry name" value="sigma70-ECF"/>
    <property type="match status" value="1"/>
</dbReference>
<dbReference type="SUPFAM" id="SSF88946">
    <property type="entry name" value="Sigma2 domain of RNA polymerase sigma factors"/>
    <property type="match status" value="1"/>
</dbReference>
<dbReference type="Proteomes" id="UP001201463">
    <property type="component" value="Unassembled WGS sequence"/>
</dbReference>
<dbReference type="InterPro" id="IPR039425">
    <property type="entry name" value="RNA_pol_sigma-70-like"/>
</dbReference>
<evidence type="ECO:0000256" key="2">
    <source>
        <dbReference type="ARBA" id="ARBA00023015"/>
    </source>
</evidence>
<proteinExistence type="inferred from homology"/>
<comment type="similarity">
    <text evidence="1">Belongs to the sigma-70 factor family. ECF subfamily.</text>
</comment>
<evidence type="ECO:0000313" key="9">
    <source>
        <dbReference type="Proteomes" id="UP001201463"/>
    </source>
</evidence>
<dbReference type="Gene3D" id="1.10.1740.10">
    <property type="match status" value="1"/>
</dbReference>
<dbReference type="RefSeq" id="WP_233388565.1">
    <property type="nucleotide sequence ID" value="NZ_JAJTWT010000001.1"/>
</dbReference>
<protein>
    <submittedName>
        <fullName evidence="8">Sigma-70 family RNA polymerase sigma factor</fullName>
    </submittedName>
</protein>
<dbReference type="InterPro" id="IPR007627">
    <property type="entry name" value="RNA_pol_sigma70_r2"/>
</dbReference>